<evidence type="ECO:0000313" key="2">
    <source>
        <dbReference type="EMBL" id="CAH3016181.1"/>
    </source>
</evidence>
<dbReference type="Proteomes" id="UP001159427">
    <property type="component" value="Unassembled WGS sequence"/>
</dbReference>
<accession>A0ABN8LQ32</accession>
<dbReference type="InterPro" id="IPR008996">
    <property type="entry name" value="IL1/FGF"/>
</dbReference>
<dbReference type="InterPro" id="IPR002209">
    <property type="entry name" value="Fibroblast_GF_fam"/>
</dbReference>
<organism evidence="2 3">
    <name type="scientific">Porites evermanni</name>
    <dbReference type="NCBI Taxonomy" id="104178"/>
    <lineage>
        <taxon>Eukaryota</taxon>
        <taxon>Metazoa</taxon>
        <taxon>Cnidaria</taxon>
        <taxon>Anthozoa</taxon>
        <taxon>Hexacorallia</taxon>
        <taxon>Scleractinia</taxon>
        <taxon>Fungiina</taxon>
        <taxon>Poritidae</taxon>
        <taxon>Porites</taxon>
    </lineage>
</organism>
<dbReference type="EMBL" id="CALNXI010000036">
    <property type="protein sequence ID" value="CAH3016181.1"/>
    <property type="molecule type" value="Genomic_DNA"/>
</dbReference>
<dbReference type="SUPFAM" id="SSF50353">
    <property type="entry name" value="Cytokine"/>
    <property type="match status" value="1"/>
</dbReference>
<evidence type="ECO:0008006" key="4">
    <source>
        <dbReference type="Google" id="ProtNLM"/>
    </source>
</evidence>
<gene>
    <name evidence="2" type="ORF">PEVE_00026515</name>
</gene>
<evidence type="ECO:0000256" key="1">
    <source>
        <dbReference type="ARBA" id="ARBA00007936"/>
    </source>
</evidence>
<dbReference type="Pfam" id="PF00167">
    <property type="entry name" value="FGF"/>
    <property type="match status" value="1"/>
</dbReference>
<dbReference type="Gene3D" id="2.80.10.50">
    <property type="match status" value="1"/>
</dbReference>
<sequence length="198" mass="22030">YSDDLPKSAPILPAKCGILPPGNVLAAQTDSANRSTKQAFFANWAMALPTMNIAQILSSKTEYTSIAKTVWLYSTNARGFVRVNGSHVDSSCYECDKTKDESAKLELVSTRFEGAVVLRIRSVKENSYLCVDLEGNLTTEVHGNTMQRCLFKEGMKSGFTTFQSIHNAEWFLGFKRNGKLKQPHNTTNSQKAARFLTY</sequence>
<proteinExistence type="inferred from homology"/>
<dbReference type="CDD" id="cd23307">
    <property type="entry name" value="beta-trefoil_FGF8-like"/>
    <property type="match status" value="1"/>
</dbReference>
<feature type="non-terminal residue" evidence="2">
    <location>
        <position position="1"/>
    </location>
</feature>
<protein>
    <recommendedName>
        <fullName evidence="4">FGF</fullName>
    </recommendedName>
</protein>
<name>A0ABN8LQ32_9CNID</name>
<keyword evidence="3" id="KW-1185">Reference proteome</keyword>
<dbReference type="PANTHER" id="PTHR11486">
    <property type="entry name" value="FIBROBLAST GROWTH FACTOR"/>
    <property type="match status" value="1"/>
</dbReference>
<comment type="similarity">
    <text evidence="1">Belongs to the heparin-binding growth factors family.</text>
</comment>
<evidence type="ECO:0000313" key="3">
    <source>
        <dbReference type="Proteomes" id="UP001159427"/>
    </source>
</evidence>
<comment type="caution">
    <text evidence="2">The sequence shown here is derived from an EMBL/GenBank/DDBJ whole genome shotgun (WGS) entry which is preliminary data.</text>
</comment>
<dbReference type="SMART" id="SM00442">
    <property type="entry name" value="FGF"/>
    <property type="match status" value="1"/>
</dbReference>
<reference evidence="2 3" key="1">
    <citation type="submission" date="2022-05" db="EMBL/GenBank/DDBJ databases">
        <authorList>
            <consortium name="Genoscope - CEA"/>
            <person name="William W."/>
        </authorList>
    </citation>
    <scope>NUCLEOTIDE SEQUENCE [LARGE SCALE GENOMIC DNA]</scope>
</reference>